<dbReference type="EMBL" id="CP018906">
    <property type="protein sequence ID" value="AQW20845.1"/>
    <property type="molecule type" value="Genomic_DNA"/>
</dbReference>
<dbReference type="eggNOG" id="COG5646">
    <property type="taxonomic scope" value="Bacteria"/>
</dbReference>
<proteinExistence type="predicted"/>
<dbReference type="InterPro" id="IPR014922">
    <property type="entry name" value="YdhG-like"/>
</dbReference>
<name>A0A1S6QGW4_9LACO</name>
<feature type="domain" description="YdhG-like" evidence="1">
    <location>
        <begin position="14"/>
        <end position="109"/>
    </location>
</feature>
<dbReference type="RefSeq" id="WP_035166096.1">
    <property type="nucleotide sequence ID" value="NZ_CP018906.1"/>
</dbReference>
<evidence type="ECO:0000313" key="2">
    <source>
        <dbReference type="EMBL" id="AQW20845.1"/>
    </source>
</evidence>
<dbReference type="Gene3D" id="3.90.1150.200">
    <property type="match status" value="1"/>
</dbReference>
<sequence>MFEEYLQKIDEPDHREKMSLVLDWVAKSYPNLDGKIAWNQPMFTDHGTYIIGFSHFKNNFAVAPEQYTMNKFKQDIEESGYTYTKNFVRIGWNEEVDYGLLKKFIDFNIQDKADMTLFWRK</sequence>
<dbReference type="Pfam" id="PF08818">
    <property type="entry name" value="DUF1801"/>
    <property type="match status" value="1"/>
</dbReference>
<keyword evidence="3" id="KW-1185">Reference proteome</keyword>
<organism evidence="2 3">
    <name type="scientific">Lentilactobacillus curieae</name>
    <dbReference type="NCBI Taxonomy" id="1138822"/>
    <lineage>
        <taxon>Bacteria</taxon>
        <taxon>Bacillati</taxon>
        <taxon>Bacillota</taxon>
        <taxon>Bacilli</taxon>
        <taxon>Lactobacillales</taxon>
        <taxon>Lactobacillaceae</taxon>
        <taxon>Lentilactobacillus</taxon>
    </lineage>
</organism>
<gene>
    <name evidence="2" type="ORF">PL11_002400</name>
</gene>
<protein>
    <submittedName>
        <fullName evidence="2">Iron chaperone</fullName>
    </submittedName>
</protein>
<reference evidence="2 3" key="1">
    <citation type="journal article" date="2015" name="Genome Announc.">
        <title>Genome Sequence of Lactobacillus curieae CCTCC M 2011381T, a Novel Producer of Gamma-aminobutyric Acid.</title>
        <authorList>
            <person name="Wang Y."/>
            <person name="Wang Y."/>
            <person name="Lang C."/>
            <person name="Wei D."/>
            <person name="Xu P."/>
            <person name="Xie J."/>
        </authorList>
    </citation>
    <scope>NUCLEOTIDE SEQUENCE [LARGE SCALE GENOMIC DNA]</scope>
    <source>
        <strain evidence="2 3">CCTCC M 2011381</strain>
    </source>
</reference>
<dbReference type="OrthoDB" id="384795at2"/>
<dbReference type="KEGG" id="lcu:PL11_002400"/>
<evidence type="ECO:0000313" key="3">
    <source>
        <dbReference type="Proteomes" id="UP000030361"/>
    </source>
</evidence>
<dbReference type="SUPFAM" id="SSF159888">
    <property type="entry name" value="YdhG-like"/>
    <property type="match status" value="1"/>
</dbReference>
<dbReference type="Proteomes" id="UP000030361">
    <property type="component" value="Chromosome"/>
</dbReference>
<dbReference type="AlphaFoldDB" id="A0A1S6QGW4"/>
<evidence type="ECO:0000259" key="1">
    <source>
        <dbReference type="Pfam" id="PF08818"/>
    </source>
</evidence>
<accession>A0A1S6QGW4</accession>